<dbReference type="SUPFAM" id="SSF53850">
    <property type="entry name" value="Periplasmic binding protein-like II"/>
    <property type="match status" value="1"/>
</dbReference>
<dbReference type="PANTHER" id="PTHR30419:SF8">
    <property type="entry name" value="NITROGEN ASSIMILATION TRANSCRIPTIONAL ACTIVATOR-RELATED"/>
    <property type="match status" value="1"/>
</dbReference>
<dbReference type="RefSeq" id="WP_344938143.1">
    <property type="nucleotide sequence ID" value="NZ_BAABDM010000009.1"/>
</dbReference>
<dbReference type="EMBL" id="BAABDM010000009">
    <property type="protein sequence ID" value="GAA4104130.1"/>
    <property type="molecule type" value="Genomic_DNA"/>
</dbReference>
<organism evidence="6 7">
    <name type="scientific">Zhongshania borealis</name>
    <dbReference type="NCBI Taxonomy" id="889488"/>
    <lineage>
        <taxon>Bacteria</taxon>
        <taxon>Pseudomonadati</taxon>
        <taxon>Pseudomonadota</taxon>
        <taxon>Gammaproteobacteria</taxon>
        <taxon>Cellvibrionales</taxon>
        <taxon>Spongiibacteraceae</taxon>
        <taxon>Zhongshania</taxon>
    </lineage>
</organism>
<keyword evidence="7" id="KW-1185">Reference proteome</keyword>
<dbReference type="Gene3D" id="1.10.10.10">
    <property type="entry name" value="Winged helix-like DNA-binding domain superfamily/Winged helix DNA-binding domain"/>
    <property type="match status" value="1"/>
</dbReference>
<accession>A0ABP7X6K2</accession>
<evidence type="ECO:0000313" key="7">
    <source>
        <dbReference type="Proteomes" id="UP001500392"/>
    </source>
</evidence>
<dbReference type="PROSITE" id="PS50931">
    <property type="entry name" value="HTH_LYSR"/>
    <property type="match status" value="1"/>
</dbReference>
<dbReference type="Pfam" id="PF00126">
    <property type="entry name" value="HTH_1"/>
    <property type="match status" value="1"/>
</dbReference>
<dbReference type="Gene3D" id="3.40.190.290">
    <property type="match status" value="1"/>
</dbReference>
<dbReference type="SUPFAM" id="SSF46785">
    <property type="entry name" value="Winged helix' DNA-binding domain"/>
    <property type="match status" value="1"/>
</dbReference>
<dbReference type="InterPro" id="IPR036388">
    <property type="entry name" value="WH-like_DNA-bd_sf"/>
</dbReference>
<evidence type="ECO:0000256" key="3">
    <source>
        <dbReference type="ARBA" id="ARBA00023125"/>
    </source>
</evidence>
<dbReference type="Pfam" id="PF03466">
    <property type="entry name" value="LysR_substrate"/>
    <property type="match status" value="1"/>
</dbReference>
<evidence type="ECO:0000313" key="6">
    <source>
        <dbReference type="EMBL" id="GAA4104130.1"/>
    </source>
</evidence>
<dbReference type="InterPro" id="IPR036390">
    <property type="entry name" value="WH_DNA-bd_sf"/>
</dbReference>
<feature type="domain" description="HTH lysR-type" evidence="5">
    <location>
        <begin position="7"/>
        <end position="64"/>
    </location>
</feature>
<gene>
    <name evidence="6" type="ORF">GCM10022414_32870</name>
</gene>
<protein>
    <submittedName>
        <fullName evidence="6">LysR family transcriptional regulator</fullName>
    </submittedName>
</protein>
<dbReference type="InterPro" id="IPR000847">
    <property type="entry name" value="LysR_HTH_N"/>
</dbReference>
<evidence type="ECO:0000256" key="4">
    <source>
        <dbReference type="ARBA" id="ARBA00023163"/>
    </source>
</evidence>
<evidence type="ECO:0000256" key="2">
    <source>
        <dbReference type="ARBA" id="ARBA00023015"/>
    </source>
</evidence>
<evidence type="ECO:0000259" key="5">
    <source>
        <dbReference type="PROSITE" id="PS50931"/>
    </source>
</evidence>
<comment type="similarity">
    <text evidence="1">Belongs to the LysR transcriptional regulatory family.</text>
</comment>
<dbReference type="InterPro" id="IPR050950">
    <property type="entry name" value="HTH-type_LysR_regulators"/>
</dbReference>
<comment type="caution">
    <text evidence="6">The sequence shown here is derived from an EMBL/GenBank/DDBJ whole genome shotgun (WGS) entry which is preliminary data.</text>
</comment>
<evidence type="ECO:0000256" key="1">
    <source>
        <dbReference type="ARBA" id="ARBA00009437"/>
    </source>
</evidence>
<keyword evidence="3" id="KW-0238">DNA-binding</keyword>
<name>A0ABP7X6K2_9GAMM</name>
<keyword evidence="4" id="KW-0804">Transcription</keyword>
<dbReference type="Proteomes" id="UP001500392">
    <property type="component" value="Unassembled WGS sequence"/>
</dbReference>
<reference evidence="7" key="1">
    <citation type="journal article" date="2019" name="Int. J. Syst. Evol. Microbiol.">
        <title>The Global Catalogue of Microorganisms (GCM) 10K type strain sequencing project: providing services to taxonomists for standard genome sequencing and annotation.</title>
        <authorList>
            <consortium name="The Broad Institute Genomics Platform"/>
            <consortium name="The Broad Institute Genome Sequencing Center for Infectious Disease"/>
            <person name="Wu L."/>
            <person name="Ma J."/>
        </authorList>
    </citation>
    <scope>NUCLEOTIDE SEQUENCE [LARGE SCALE GENOMIC DNA]</scope>
    <source>
        <strain evidence="7">JCM 17304</strain>
    </source>
</reference>
<proteinExistence type="inferred from homology"/>
<keyword evidence="2" id="KW-0805">Transcription regulation</keyword>
<dbReference type="PRINTS" id="PR00039">
    <property type="entry name" value="HTHLYSR"/>
</dbReference>
<dbReference type="PANTHER" id="PTHR30419">
    <property type="entry name" value="HTH-TYPE TRANSCRIPTIONAL REGULATOR YBHD"/>
    <property type="match status" value="1"/>
</dbReference>
<sequence length="308" mass="33894">MDLARQLKLNHLRLIHAIVDRRQLGLAADSLSITQSAASRMLSEIENIVGVQLFERHTKGMLPTTICEALERRAHSILLDLNDLSKEVDELKLGEGGVATVGSIVGATVAYVIPAIRKLKELSPKVTVHLNVETSSELIQDLIEGKNDFVLARLPPRFDADNFEVYEGRSEIQNVLVGENHPLADAEGVSIDELMDYEWVVQTNREPVLEAMEYALNADIRLPKDRINTTSELAMLAIVGSTSAIALLSSEVTSFLTGPVVGGKFRVLPLRGPIIMPPYHVVQLKGRQLSPASRRLKSLVMRQLGITV</sequence>
<dbReference type="InterPro" id="IPR005119">
    <property type="entry name" value="LysR_subst-bd"/>
</dbReference>